<keyword evidence="3" id="KW-1185">Reference proteome</keyword>
<evidence type="ECO:0000313" key="2">
    <source>
        <dbReference type="EMBL" id="ROR91346.1"/>
    </source>
</evidence>
<evidence type="ECO:0000313" key="3">
    <source>
        <dbReference type="Proteomes" id="UP000281738"/>
    </source>
</evidence>
<keyword evidence="1" id="KW-1133">Transmembrane helix</keyword>
<sequence>MTEPEAPATTPPAAPPSAATVEEVVRKQLGEALGGVRGMLEAAVPTVCFTVLFLTLHDLRLAITVSVAAAAVLLVVRLVQRSSVQFVLNALFGIGIGALFAWRAARGGGDEGEQALAYFLPGLIYNAVYAALMVFTIAIRWPLVGFIVGSVTGDPTAWHADRRVVRLCSLLTWLLALPCLLRVAVQLPIWYAGTEGWWSTGSAVAALGVAKLVMGWPLQVACLAGMVWVLTRNKTPVEPGRPAPQV</sequence>
<proteinExistence type="predicted"/>
<organism evidence="2 3">
    <name type="scientific">Nocardioides aurantiacus</name>
    <dbReference type="NCBI Taxonomy" id="86796"/>
    <lineage>
        <taxon>Bacteria</taxon>
        <taxon>Bacillati</taxon>
        <taxon>Actinomycetota</taxon>
        <taxon>Actinomycetes</taxon>
        <taxon>Propionibacteriales</taxon>
        <taxon>Nocardioidaceae</taxon>
        <taxon>Nocardioides</taxon>
    </lineage>
</organism>
<accession>A0A3N2CV54</accession>
<feature type="transmembrane region" description="Helical" evidence="1">
    <location>
        <begin position="86"/>
        <end position="104"/>
    </location>
</feature>
<keyword evidence="1" id="KW-0812">Transmembrane</keyword>
<feature type="transmembrane region" description="Helical" evidence="1">
    <location>
        <begin position="59"/>
        <end position="79"/>
    </location>
</feature>
<dbReference type="OrthoDB" id="5244221at2"/>
<dbReference type="RefSeq" id="WP_123390811.1">
    <property type="nucleotide sequence ID" value="NZ_RKHO01000001.1"/>
</dbReference>
<dbReference type="Pfam" id="PF11361">
    <property type="entry name" value="DUF3159"/>
    <property type="match status" value="1"/>
</dbReference>
<feature type="transmembrane region" description="Helical" evidence="1">
    <location>
        <begin position="124"/>
        <end position="149"/>
    </location>
</feature>
<dbReference type="InterPro" id="IPR016566">
    <property type="entry name" value="UCP010219"/>
</dbReference>
<feature type="transmembrane region" description="Helical" evidence="1">
    <location>
        <begin position="203"/>
        <end position="231"/>
    </location>
</feature>
<dbReference type="Proteomes" id="UP000281738">
    <property type="component" value="Unassembled WGS sequence"/>
</dbReference>
<dbReference type="AlphaFoldDB" id="A0A3N2CV54"/>
<protein>
    <submittedName>
        <fullName evidence="2">Uncharacterized protein DUF3159</fullName>
    </submittedName>
</protein>
<comment type="caution">
    <text evidence="2">The sequence shown here is derived from an EMBL/GenBank/DDBJ whole genome shotgun (WGS) entry which is preliminary data.</text>
</comment>
<keyword evidence="1" id="KW-0472">Membrane</keyword>
<dbReference type="EMBL" id="RKHO01000001">
    <property type="protein sequence ID" value="ROR91346.1"/>
    <property type="molecule type" value="Genomic_DNA"/>
</dbReference>
<gene>
    <name evidence="2" type="ORF">EDD33_2212</name>
</gene>
<feature type="transmembrane region" description="Helical" evidence="1">
    <location>
        <begin position="170"/>
        <end position="191"/>
    </location>
</feature>
<evidence type="ECO:0000256" key="1">
    <source>
        <dbReference type="SAM" id="Phobius"/>
    </source>
</evidence>
<reference evidence="2 3" key="1">
    <citation type="submission" date="2018-11" db="EMBL/GenBank/DDBJ databases">
        <title>Sequencing the genomes of 1000 actinobacteria strains.</title>
        <authorList>
            <person name="Klenk H.-P."/>
        </authorList>
    </citation>
    <scope>NUCLEOTIDE SEQUENCE [LARGE SCALE GENOMIC DNA]</scope>
    <source>
        <strain evidence="2 3">DSM 12652</strain>
    </source>
</reference>
<name>A0A3N2CV54_9ACTN</name>